<keyword evidence="9 10" id="KW-0472">Membrane</keyword>
<keyword evidence="7" id="KW-0067">ATP-binding</keyword>
<organism evidence="12">
    <name type="scientific">freshwater metagenome</name>
    <dbReference type="NCBI Taxonomy" id="449393"/>
    <lineage>
        <taxon>unclassified sequences</taxon>
        <taxon>metagenomes</taxon>
        <taxon>ecological metagenomes</taxon>
    </lineage>
</organism>
<dbReference type="InterPro" id="IPR027417">
    <property type="entry name" value="P-loop_NTPase"/>
</dbReference>
<feature type="transmembrane region" description="Helical" evidence="10">
    <location>
        <begin position="73"/>
        <end position="92"/>
    </location>
</feature>
<feature type="transmembrane region" description="Helical" evidence="10">
    <location>
        <begin position="12"/>
        <end position="39"/>
    </location>
</feature>
<dbReference type="GO" id="GO:0140359">
    <property type="term" value="F:ABC-type transporter activity"/>
    <property type="evidence" value="ECO:0007669"/>
    <property type="project" value="InterPro"/>
</dbReference>
<evidence type="ECO:0000256" key="1">
    <source>
        <dbReference type="ARBA" id="ARBA00004141"/>
    </source>
</evidence>
<dbReference type="PROSITE" id="PS00211">
    <property type="entry name" value="ABC_TRANSPORTER_1"/>
    <property type="match status" value="1"/>
</dbReference>
<name>A0A6J7GJV7_9ZZZZ</name>
<feature type="transmembrane region" description="Helical" evidence="10">
    <location>
        <begin position="142"/>
        <end position="163"/>
    </location>
</feature>
<keyword evidence="6" id="KW-0547">Nucleotide-binding</keyword>
<evidence type="ECO:0000256" key="4">
    <source>
        <dbReference type="ARBA" id="ARBA00022692"/>
    </source>
</evidence>
<evidence type="ECO:0000313" key="12">
    <source>
        <dbReference type="EMBL" id="CAB4907306.1"/>
    </source>
</evidence>
<dbReference type="GO" id="GO:0016887">
    <property type="term" value="F:ATP hydrolysis activity"/>
    <property type="evidence" value="ECO:0007669"/>
    <property type="project" value="InterPro"/>
</dbReference>
<reference evidence="12" key="1">
    <citation type="submission" date="2020-05" db="EMBL/GenBank/DDBJ databases">
        <authorList>
            <person name="Chiriac C."/>
            <person name="Salcher M."/>
            <person name="Ghai R."/>
            <person name="Kavagutti S V."/>
        </authorList>
    </citation>
    <scope>NUCLEOTIDE SEQUENCE</scope>
</reference>
<dbReference type="InterPro" id="IPR003439">
    <property type="entry name" value="ABC_transporter-like_ATP-bd"/>
</dbReference>
<keyword evidence="8 10" id="KW-1133">Transmembrane helix</keyword>
<evidence type="ECO:0000256" key="6">
    <source>
        <dbReference type="ARBA" id="ARBA00022741"/>
    </source>
</evidence>
<dbReference type="CDD" id="cd03263">
    <property type="entry name" value="ABC_subfamily_A"/>
    <property type="match status" value="1"/>
</dbReference>
<accession>A0A6J7GJV7</accession>
<evidence type="ECO:0000256" key="7">
    <source>
        <dbReference type="ARBA" id="ARBA00022840"/>
    </source>
</evidence>
<feature type="domain" description="ABC transporter" evidence="11">
    <location>
        <begin position="205"/>
        <end position="436"/>
    </location>
</feature>
<dbReference type="SMART" id="SM00382">
    <property type="entry name" value="AAA"/>
    <property type="match status" value="1"/>
</dbReference>
<dbReference type="AlphaFoldDB" id="A0A6J7GJV7"/>
<dbReference type="InterPro" id="IPR003593">
    <property type="entry name" value="AAA+_ATPase"/>
</dbReference>
<dbReference type="InterPro" id="IPR013525">
    <property type="entry name" value="ABC2_TM"/>
</dbReference>
<dbReference type="EMBL" id="CAFBMQ010000071">
    <property type="protein sequence ID" value="CAB4907306.1"/>
    <property type="molecule type" value="Genomic_DNA"/>
</dbReference>
<feature type="transmembrane region" description="Helical" evidence="10">
    <location>
        <begin position="46"/>
        <end position="67"/>
    </location>
</feature>
<evidence type="ECO:0000256" key="9">
    <source>
        <dbReference type="ARBA" id="ARBA00023136"/>
    </source>
</evidence>
<dbReference type="FunFam" id="3.40.50.300:FF:000933">
    <property type="entry name" value="ABC transporter A family member 7"/>
    <property type="match status" value="1"/>
</dbReference>
<keyword evidence="3" id="KW-0813">Transport</keyword>
<dbReference type="PANTHER" id="PTHR19229">
    <property type="entry name" value="ATP-BINDING CASSETTE TRANSPORTER SUBFAMILY A ABCA"/>
    <property type="match status" value="1"/>
</dbReference>
<sequence>MMGMNPSAYWLSWLVTYFVIGATTSLLLVFFLWVLGIFVHSSFLCLYIQLASFTLSVVTMGLLLSLFFSQSKIAGIVGAMSTNLFSLAVFGLQGTVPTAVKWASSLVPPIAMQYGLLTSIRAEIYNTDGLQFKDLTEGDFSILDGIFMLCFDSCLFFFLAYVLEKFVPGNGPTKSWGSIFGRICMSRKSSGCVEMEPLDFDGKNVQVRHLTKIFTTDKKKAKVALKDVSLTMSAGQIFALLGHNGAGKSTLHSILSGLMDPSDGFVNIFGHITTSTPCYNIGVCPQKDILLDQLTVTEHLCLIGVIKGIMPDDVAYVAQRSIERVSMTLKADDYSSVLSGGQKRKLSVAMALIGSPRLVCLDEPTSGMDPYSRRQLWAVLQEEKKDRVILLTTHQMDEADILADQKAVLSAGTVQCVGTSLTLKTKYGVGYHLNFVRTSSFSFEKMLAALTRFVTSVKFEEKRGDEVIYLLPSTSSSSFPELFQYLDHSFEDLGIVDYGISMTTLEEVFLKLQELSDVTVKAQASAVTVKNRNVLDDHRESDDATLFEEAADKTPLLGGGESSINIPETVIPDPLTLSWWAQVLLLAGLRFKLSKRNPRAIFAQFVVRFFININIIIIIIIIIIDIGLLLFLFLLLGIGIGFYIIIVIFLRYISINRRC</sequence>
<dbReference type="PANTHER" id="PTHR19229:SF36">
    <property type="entry name" value="ATP-BINDING CASSETTE SUB-FAMILY A MEMBER 2"/>
    <property type="match status" value="1"/>
</dbReference>
<evidence type="ECO:0000256" key="2">
    <source>
        <dbReference type="ARBA" id="ARBA00008869"/>
    </source>
</evidence>
<dbReference type="GO" id="GO:0005524">
    <property type="term" value="F:ATP binding"/>
    <property type="evidence" value="ECO:0007669"/>
    <property type="project" value="UniProtKB-KW"/>
</dbReference>
<keyword evidence="5" id="KW-0677">Repeat</keyword>
<comment type="subcellular location">
    <subcellularLocation>
        <location evidence="1">Membrane</location>
        <topology evidence="1">Multi-pass membrane protein</topology>
    </subcellularLocation>
</comment>
<dbReference type="InterPro" id="IPR017871">
    <property type="entry name" value="ABC_transporter-like_CS"/>
</dbReference>
<keyword evidence="4 10" id="KW-0812">Transmembrane</keyword>
<evidence type="ECO:0000256" key="8">
    <source>
        <dbReference type="ARBA" id="ARBA00022989"/>
    </source>
</evidence>
<dbReference type="SUPFAM" id="SSF52540">
    <property type="entry name" value="P-loop containing nucleoside triphosphate hydrolases"/>
    <property type="match status" value="1"/>
</dbReference>
<evidence type="ECO:0000256" key="10">
    <source>
        <dbReference type="SAM" id="Phobius"/>
    </source>
</evidence>
<protein>
    <submittedName>
        <fullName evidence="12">Unannotated protein</fullName>
    </submittedName>
</protein>
<evidence type="ECO:0000256" key="3">
    <source>
        <dbReference type="ARBA" id="ARBA00022448"/>
    </source>
</evidence>
<proteinExistence type="inferred from homology"/>
<feature type="transmembrane region" description="Helical" evidence="10">
    <location>
        <begin position="605"/>
        <end position="624"/>
    </location>
</feature>
<dbReference type="InterPro" id="IPR026082">
    <property type="entry name" value="ABCA"/>
</dbReference>
<dbReference type="Pfam" id="PF12698">
    <property type="entry name" value="ABC2_membrane_3"/>
    <property type="match status" value="1"/>
</dbReference>
<gene>
    <name evidence="12" type="ORF">UFOPK3609_00623</name>
</gene>
<evidence type="ECO:0000259" key="11">
    <source>
        <dbReference type="PROSITE" id="PS50893"/>
    </source>
</evidence>
<dbReference type="Pfam" id="PF00005">
    <property type="entry name" value="ABC_tran"/>
    <property type="match status" value="1"/>
</dbReference>
<feature type="transmembrane region" description="Helical" evidence="10">
    <location>
        <begin position="630"/>
        <end position="653"/>
    </location>
</feature>
<dbReference type="GO" id="GO:0016020">
    <property type="term" value="C:membrane"/>
    <property type="evidence" value="ECO:0007669"/>
    <property type="project" value="UniProtKB-SubCell"/>
</dbReference>
<evidence type="ECO:0000256" key="5">
    <source>
        <dbReference type="ARBA" id="ARBA00022737"/>
    </source>
</evidence>
<dbReference type="Gene3D" id="3.40.50.300">
    <property type="entry name" value="P-loop containing nucleotide triphosphate hydrolases"/>
    <property type="match status" value="1"/>
</dbReference>
<dbReference type="PROSITE" id="PS50893">
    <property type="entry name" value="ABC_TRANSPORTER_2"/>
    <property type="match status" value="1"/>
</dbReference>
<comment type="similarity">
    <text evidence="2">Belongs to the ABC transporter superfamily. ABCA family.</text>
</comment>